<evidence type="ECO:0000313" key="2">
    <source>
        <dbReference type="EnsemblProtists" id="EOD05912"/>
    </source>
</evidence>
<feature type="region of interest" description="Disordered" evidence="1">
    <location>
        <begin position="632"/>
        <end position="678"/>
    </location>
</feature>
<evidence type="ECO:0000256" key="1">
    <source>
        <dbReference type="SAM" id="MobiDB-lite"/>
    </source>
</evidence>
<dbReference type="PaxDb" id="2903-EOD05912"/>
<dbReference type="GeneID" id="17252121"/>
<protein>
    <submittedName>
        <fullName evidence="2">Uncharacterized protein</fullName>
    </submittedName>
</protein>
<reference evidence="2" key="2">
    <citation type="submission" date="2024-10" db="UniProtKB">
        <authorList>
            <consortium name="EnsemblProtists"/>
        </authorList>
    </citation>
    <scope>IDENTIFICATION</scope>
</reference>
<dbReference type="AlphaFoldDB" id="A0A0D3I3S7"/>
<sequence length="817" mass="88463">MCDVLREIAGDATHFATDVDTAYCAAATAGCEVKPRYQRLRKAAGCRVDTARLRLTTFFFWVISVECEPHVCADEREWRRYLGIAPTPGAARPADDATEEIEAKAREIAAQQNEIKHPDGAFAFLIAALYLFFEMFRLTPAIKLWRHPARALAVGHAAIRILLRILLRADIAVDLVPKEAAREGVRAALASGLAIFVAAGIFVRDDGAHRGSGEDNGPLAPLLQEARARGKLPSGASDERLMAHVIYVLTVGSGATDGRARDGSALTVESESGELNAALEERLESADARANFARVFDYLRVHSGQRFSLRLVMNHAAIDGKVSARDFSNISWADKEQMEEFVLCEELWRGIRCPQSDDEREEMKKQMGKHAWSGLANGDSPLFVGVEIYILFLDGSKELAALLKEVGSPVRGVKPLGLREVAEGSLVDSKLRETMPQRGTLLHVPPDAGSLRKGLERACGRAYDDMRKATAIAARSTEGVLRSSALVMLEARVEQVALYLEQYNALLRSDASGAVAALDPALLKAATRAEAAAGLEARLGATYEEAVEAGAAAVAGAPVATKAELEAREAERSAAAAELCTALFGSPKLEPLEAAAAVGRAVKAGVADAELLERAAAELATLREGLVASYRAHSKRPQAQREAAEELVASYRARSKRPQEQSPDSEPPAKRPGNPRRTEAAAAELLRLEAEAYRGSLGKVEQAKLTKMQSDVQRSQLRGQRADEAHEKAVTRAIENCPAFWNGRRYQLDTAIPGTDDDTPRKRVLRLRAELRARSLPFSAAKLLAADPTLEQDLGLVPRVVAKLLNLEKRKEGKAAA</sequence>
<evidence type="ECO:0000313" key="3">
    <source>
        <dbReference type="Proteomes" id="UP000013827"/>
    </source>
</evidence>
<dbReference type="PROSITE" id="PS51257">
    <property type="entry name" value="PROKAR_LIPOPROTEIN"/>
    <property type="match status" value="1"/>
</dbReference>
<dbReference type="EnsemblProtists" id="EOD05912">
    <property type="protein sequence ID" value="EOD05912"/>
    <property type="gene ID" value="EMIHUDRAFT_453549"/>
</dbReference>
<proteinExistence type="predicted"/>
<keyword evidence="3" id="KW-1185">Reference proteome</keyword>
<reference evidence="3" key="1">
    <citation type="journal article" date="2013" name="Nature">
        <title>Pan genome of the phytoplankton Emiliania underpins its global distribution.</title>
        <authorList>
            <person name="Read B.A."/>
            <person name="Kegel J."/>
            <person name="Klute M.J."/>
            <person name="Kuo A."/>
            <person name="Lefebvre S.C."/>
            <person name="Maumus F."/>
            <person name="Mayer C."/>
            <person name="Miller J."/>
            <person name="Monier A."/>
            <person name="Salamov A."/>
            <person name="Young J."/>
            <person name="Aguilar M."/>
            <person name="Claverie J.M."/>
            <person name="Frickenhaus S."/>
            <person name="Gonzalez K."/>
            <person name="Herman E.K."/>
            <person name="Lin Y.C."/>
            <person name="Napier J."/>
            <person name="Ogata H."/>
            <person name="Sarno A.F."/>
            <person name="Shmutz J."/>
            <person name="Schroeder D."/>
            <person name="de Vargas C."/>
            <person name="Verret F."/>
            <person name="von Dassow P."/>
            <person name="Valentin K."/>
            <person name="Van de Peer Y."/>
            <person name="Wheeler G."/>
            <person name="Dacks J.B."/>
            <person name="Delwiche C.F."/>
            <person name="Dyhrman S.T."/>
            <person name="Glockner G."/>
            <person name="John U."/>
            <person name="Richards T."/>
            <person name="Worden A.Z."/>
            <person name="Zhang X."/>
            <person name="Grigoriev I.V."/>
            <person name="Allen A.E."/>
            <person name="Bidle K."/>
            <person name="Borodovsky M."/>
            <person name="Bowler C."/>
            <person name="Brownlee C."/>
            <person name="Cock J.M."/>
            <person name="Elias M."/>
            <person name="Gladyshev V.N."/>
            <person name="Groth M."/>
            <person name="Guda C."/>
            <person name="Hadaegh A."/>
            <person name="Iglesias-Rodriguez M.D."/>
            <person name="Jenkins J."/>
            <person name="Jones B.M."/>
            <person name="Lawson T."/>
            <person name="Leese F."/>
            <person name="Lindquist E."/>
            <person name="Lobanov A."/>
            <person name="Lomsadze A."/>
            <person name="Malik S.B."/>
            <person name="Marsh M.E."/>
            <person name="Mackinder L."/>
            <person name="Mock T."/>
            <person name="Mueller-Roeber B."/>
            <person name="Pagarete A."/>
            <person name="Parker M."/>
            <person name="Probert I."/>
            <person name="Quesneville H."/>
            <person name="Raines C."/>
            <person name="Rensing S.A."/>
            <person name="Riano-Pachon D.M."/>
            <person name="Richier S."/>
            <person name="Rokitta S."/>
            <person name="Shiraiwa Y."/>
            <person name="Soanes D.M."/>
            <person name="van der Giezen M."/>
            <person name="Wahlund T.M."/>
            <person name="Williams B."/>
            <person name="Wilson W."/>
            <person name="Wolfe G."/>
            <person name="Wurch L.L."/>
        </authorList>
    </citation>
    <scope>NUCLEOTIDE SEQUENCE</scope>
</reference>
<accession>A0A0D3I3S7</accession>
<dbReference type="KEGG" id="ehx:EMIHUDRAFT_453549"/>
<name>A0A0D3I3S7_EMIH1</name>
<dbReference type="HOGENOM" id="CLU_406246_0_0_1"/>
<dbReference type="RefSeq" id="XP_005758341.1">
    <property type="nucleotide sequence ID" value="XM_005758284.1"/>
</dbReference>
<dbReference type="Proteomes" id="UP000013827">
    <property type="component" value="Unassembled WGS sequence"/>
</dbReference>
<organism evidence="2 3">
    <name type="scientific">Emiliania huxleyi (strain CCMP1516)</name>
    <dbReference type="NCBI Taxonomy" id="280463"/>
    <lineage>
        <taxon>Eukaryota</taxon>
        <taxon>Haptista</taxon>
        <taxon>Haptophyta</taxon>
        <taxon>Prymnesiophyceae</taxon>
        <taxon>Isochrysidales</taxon>
        <taxon>Noelaerhabdaceae</taxon>
        <taxon>Emiliania</taxon>
    </lineage>
</organism>